<keyword evidence="1" id="KW-0812">Transmembrane</keyword>
<proteinExistence type="predicted"/>
<feature type="transmembrane region" description="Helical" evidence="1">
    <location>
        <begin position="28"/>
        <end position="50"/>
    </location>
</feature>
<accession>A0A9W6F4M1</accession>
<sequence length="106" mass="11280">MCLWWWRWWCSHADEEVVARRGAAGGCVLLACALCVYLCICVSVSGHVLFPPLQTNSDDAGGALEAVRFSARARPGSWEAVVAPAKRVGSGDGWRGSACGRCLVVG</sequence>
<dbReference type="EMBL" id="BRXU01000014">
    <property type="protein sequence ID" value="GLC56039.1"/>
    <property type="molecule type" value="Genomic_DNA"/>
</dbReference>
<dbReference type="AlphaFoldDB" id="A0A9W6F4M1"/>
<keyword evidence="1" id="KW-1133">Transmembrane helix</keyword>
<name>A0A9W6F4M1_9CHLO</name>
<keyword evidence="3" id="KW-1185">Reference proteome</keyword>
<organism evidence="2 3">
    <name type="scientific">Pleodorina starrii</name>
    <dbReference type="NCBI Taxonomy" id="330485"/>
    <lineage>
        <taxon>Eukaryota</taxon>
        <taxon>Viridiplantae</taxon>
        <taxon>Chlorophyta</taxon>
        <taxon>core chlorophytes</taxon>
        <taxon>Chlorophyceae</taxon>
        <taxon>CS clade</taxon>
        <taxon>Chlamydomonadales</taxon>
        <taxon>Volvocaceae</taxon>
        <taxon>Pleodorina</taxon>
    </lineage>
</organism>
<gene>
    <name evidence="2" type="primary">PLESTB001624</name>
    <name evidence="2" type="ORF">PLESTB_001058000</name>
</gene>
<evidence type="ECO:0000313" key="2">
    <source>
        <dbReference type="EMBL" id="GLC56039.1"/>
    </source>
</evidence>
<dbReference type="Proteomes" id="UP001165080">
    <property type="component" value="Unassembled WGS sequence"/>
</dbReference>
<protein>
    <submittedName>
        <fullName evidence="2">Uncharacterized protein</fullName>
    </submittedName>
</protein>
<keyword evidence="1" id="KW-0472">Membrane</keyword>
<reference evidence="2 3" key="1">
    <citation type="journal article" date="2023" name="Commun. Biol.">
        <title>Reorganization of the ancestral sex-determining regions during the evolution of trioecy in Pleodorina starrii.</title>
        <authorList>
            <person name="Takahashi K."/>
            <person name="Suzuki S."/>
            <person name="Kawai-Toyooka H."/>
            <person name="Yamamoto K."/>
            <person name="Hamaji T."/>
            <person name="Ootsuki R."/>
            <person name="Yamaguchi H."/>
            <person name="Kawachi M."/>
            <person name="Higashiyama T."/>
            <person name="Nozaki H."/>
        </authorList>
    </citation>
    <scope>NUCLEOTIDE SEQUENCE [LARGE SCALE GENOMIC DNA]</scope>
    <source>
        <strain evidence="2 3">NIES-4479</strain>
    </source>
</reference>
<evidence type="ECO:0000313" key="3">
    <source>
        <dbReference type="Proteomes" id="UP001165080"/>
    </source>
</evidence>
<evidence type="ECO:0000256" key="1">
    <source>
        <dbReference type="SAM" id="Phobius"/>
    </source>
</evidence>
<dbReference type="PROSITE" id="PS51257">
    <property type="entry name" value="PROKAR_LIPOPROTEIN"/>
    <property type="match status" value="1"/>
</dbReference>
<comment type="caution">
    <text evidence="2">The sequence shown here is derived from an EMBL/GenBank/DDBJ whole genome shotgun (WGS) entry which is preliminary data.</text>
</comment>